<evidence type="ECO:0000313" key="2">
    <source>
        <dbReference type="Proteomes" id="UP000199076"/>
    </source>
</evidence>
<accession>A0A1G7GML5</accession>
<proteinExistence type="predicted"/>
<keyword evidence="2" id="KW-1185">Reference proteome</keyword>
<dbReference type="AlphaFoldDB" id="A0A1G7GML5"/>
<dbReference type="Proteomes" id="UP000199076">
    <property type="component" value="Unassembled WGS sequence"/>
</dbReference>
<evidence type="ECO:0000313" key="1">
    <source>
        <dbReference type="EMBL" id="SDE89293.1"/>
    </source>
</evidence>
<dbReference type="SUPFAM" id="SSF56059">
    <property type="entry name" value="Glutathione synthetase ATP-binding domain-like"/>
    <property type="match status" value="1"/>
</dbReference>
<sequence length="243" mass="27406">MEDDLNIGILCQKSKPVFRDVAERLRNSGFQVRFFHPESPLSPEQVNDFSLVVNKKTLPSAFPALRHARRTGTMLWNNFQAVVLFSSRLVGLRALSEVGFLTPKVTFEKPGGEYVAKGYYIWNDEPELNGEGDFYQELIPTEPVDYKYYAVNDGSQIHVTGRRVTSKLYGEKQFIGQIEIKPALAASLRELVERFDLRGVGVDLVKDGDDQYWAVDVNLAAGYRDTGLEPALTDSIIERLPSE</sequence>
<organism evidence="1 2">
    <name type="scientific">Halorientalis regularis</name>
    <dbReference type="NCBI Taxonomy" id="660518"/>
    <lineage>
        <taxon>Archaea</taxon>
        <taxon>Methanobacteriati</taxon>
        <taxon>Methanobacteriota</taxon>
        <taxon>Stenosarchaea group</taxon>
        <taxon>Halobacteria</taxon>
        <taxon>Halobacteriales</taxon>
        <taxon>Haloarculaceae</taxon>
        <taxon>Halorientalis</taxon>
    </lineage>
</organism>
<evidence type="ECO:0008006" key="3">
    <source>
        <dbReference type="Google" id="ProtNLM"/>
    </source>
</evidence>
<protein>
    <recommendedName>
        <fullName evidence="3">Ribosomal protein S6--L-glutamate ligase</fullName>
    </recommendedName>
</protein>
<dbReference type="EMBL" id="FNBK01000002">
    <property type="protein sequence ID" value="SDE89293.1"/>
    <property type="molecule type" value="Genomic_DNA"/>
</dbReference>
<dbReference type="RefSeq" id="WP_245681135.1">
    <property type="nucleotide sequence ID" value="NZ_FNBK01000002.1"/>
</dbReference>
<name>A0A1G7GML5_9EURY</name>
<gene>
    <name evidence="1" type="ORF">SAMN05216218_102106</name>
</gene>
<reference evidence="2" key="1">
    <citation type="submission" date="2016-10" db="EMBL/GenBank/DDBJ databases">
        <authorList>
            <person name="Varghese N."/>
            <person name="Submissions S."/>
        </authorList>
    </citation>
    <scope>NUCLEOTIDE SEQUENCE [LARGE SCALE GENOMIC DNA]</scope>
    <source>
        <strain evidence="2">IBRC-M 10760</strain>
    </source>
</reference>